<name>A0A6A1VND0_9ROSI</name>
<dbReference type="EMBL" id="RXIC02000023">
    <property type="protein sequence ID" value="KAB1213278.1"/>
    <property type="molecule type" value="Genomic_DNA"/>
</dbReference>
<evidence type="ECO:0000313" key="2">
    <source>
        <dbReference type="Proteomes" id="UP000516437"/>
    </source>
</evidence>
<proteinExistence type="predicted"/>
<dbReference type="Proteomes" id="UP000516437">
    <property type="component" value="Chromosome 5"/>
</dbReference>
<comment type="caution">
    <text evidence="1">The sequence shown here is derived from an EMBL/GenBank/DDBJ whole genome shotgun (WGS) entry which is preliminary data.</text>
</comment>
<sequence>MAERSAGFYTRFDTVVEVAKDKFPSVDLSVIKAEDYAEEIGAEVGSPLVVEVPAAEFGKVNPEAVMEVEGTNMLVPTSMTGDSPSLVLGISLSDPPVVAVSLASIDQAALSPMVVSGGGLEGQTTPTLQGKEATAIMEEDVGGSFAVDSGS</sequence>
<accession>A0A6A1VND0</accession>
<dbReference type="AlphaFoldDB" id="A0A6A1VND0"/>
<organism evidence="1 2">
    <name type="scientific">Morella rubra</name>
    <name type="common">Chinese bayberry</name>
    <dbReference type="NCBI Taxonomy" id="262757"/>
    <lineage>
        <taxon>Eukaryota</taxon>
        <taxon>Viridiplantae</taxon>
        <taxon>Streptophyta</taxon>
        <taxon>Embryophyta</taxon>
        <taxon>Tracheophyta</taxon>
        <taxon>Spermatophyta</taxon>
        <taxon>Magnoliopsida</taxon>
        <taxon>eudicotyledons</taxon>
        <taxon>Gunneridae</taxon>
        <taxon>Pentapetalae</taxon>
        <taxon>rosids</taxon>
        <taxon>fabids</taxon>
        <taxon>Fagales</taxon>
        <taxon>Myricaceae</taxon>
        <taxon>Morella</taxon>
    </lineage>
</organism>
<gene>
    <name evidence="1" type="ORF">CJ030_MR5G009627</name>
</gene>
<protein>
    <submittedName>
        <fullName evidence="1">Uncharacterized protein</fullName>
    </submittedName>
</protein>
<reference evidence="1 2" key="1">
    <citation type="journal article" date="2019" name="Plant Biotechnol. J.">
        <title>The red bayberry genome and genetic basis of sex determination.</title>
        <authorList>
            <person name="Jia H.M."/>
            <person name="Jia H.J."/>
            <person name="Cai Q.L."/>
            <person name="Wang Y."/>
            <person name="Zhao H.B."/>
            <person name="Yang W.F."/>
            <person name="Wang G.Y."/>
            <person name="Li Y.H."/>
            <person name="Zhan D.L."/>
            <person name="Shen Y.T."/>
            <person name="Niu Q.F."/>
            <person name="Chang L."/>
            <person name="Qiu J."/>
            <person name="Zhao L."/>
            <person name="Xie H.B."/>
            <person name="Fu W.Y."/>
            <person name="Jin J."/>
            <person name="Li X.W."/>
            <person name="Jiao Y."/>
            <person name="Zhou C.C."/>
            <person name="Tu T."/>
            <person name="Chai C.Y."/>
            <person name="Gao J.L."/>
            <person name="Fan L.J."/>
            <person name="van de Weg E."/>
            <person name="Wang J.Y."/>
            <person name="Gao Z.S."/>
        </authorList>
    </citation>
    <scope>NUCLEOTIDE SEQUENCE [LARGE SCALE GENOMIC DNA]</scope>
    <source>
        <tissue evidence="1">Leaves</tissue>
    </source>
</reference>
<keyword evidence="2" id="KW-1185">Reference proteome</keyword>
<evidence type="ECO:0000313" key="1">
    <source>
        <dbReference type="EMBL" id="KAB1213278.1"/>
    </source>
</evidence>